<keyword evidence="1" id="KW-0732">Signal</keyword>
<gene>
    <name evidence="2" type="ORF">DF185_22575</name>
</gene>
<protein>
    <recommendedName>
        <fullName evidence="4">Peptidase S74 domain-containing protein</fullName>
    </recommendedName>
</protein>
<comment type="caution">
    <text evidence="2">The sequence shown here is derived from an EMBL/GenBank/DDBJ whole genome shotgun (WGS) entry which is preliminary data.</text>
</comment>
<keyword evidence="3" id="KW-1185">Reference proteome</keyword>
<proteinExistence type="predicted"/>
<name>A0A2V3ZUR5_9BACT</name>
<dbReference type="RefSeq" id="WP_110363970.1">
    <property type="nucleotide sequence ID" value="NZ_QFLI01000017.1"/>
</dbReference>
<evidence type="ECO:0000313" key="2">
    <source>
        <dbReference type="EMBL" id="PXX95167.1"/>
    </source>
</evidence>
<dbReference type="OrthoDB" id="769954at2"/>
<reference evidence="2 3" key="1">
    <citation type="submission" date="2018-05" db="EMBL/GenBank/DDBJ databases">
        <title>Marinifilum breve JC075T sp. nov., a marine bacterium isolated from Yongle Blue Hole in the South China Sea.</title>
        <authorList>
            <person name="Fu T."/>
        </authorList>
    </citation>
    <scope>NUCLEOTIDE SEQUENCE [LARGE SCALE GENOMIC DNA]</scope>
    <source>
        <strain evidence="2 3">JC075</strain>
    </source>
</reference>
<evidence type="ECO:0000313" key="3">
    <source>
        <dbReference type="Proteomes" id="UP000248079"/>
    </source>
</evidence>
<evidence type="ECO:0000256" key="1">
    <source>
        <dbReference type="SAM" id="SignalP"/>
    </source>
</evidence>
<dbReference type="Proteomes" id="UP000248079">
    <property type="component" value="Unassembled WGS sequence"/>
</dbReference>
<dbReference type="AlphaFoldDB" id="A0A2V3ZUR5"/>
<evidence type="ECO:0008006" key="4">
    <source>
        <dbReference type="Google" id="ProtNLM"/>
    </source>
</evidence>
<organism evidence="2 3">
    <name type="scientific">Marinifilum breve</name>
    <dbReference type="NCBI Taxonomy" id="2184082"/>
    <lineage>
        <taxon>Bacteria</taxon>
        <taxon>Pseudomonadati</taxon>
        <taxon>Bacteroidota</taxon>
        <taxon>Bacteroidia</taxon>
        <taxon>Marinilabiliales</taxon>
        <taxon>Marinifilaceae</taxon>
    </lineage>
</organism>
<sequence>MKYGIIGMFIMLLPFNLWAQLTDTGNKVGVGITKPETKLHIKSSIAPSDIFPPSLHNDYYLNKDYDVLYLQRSSNSLIGPSVFLKGTNNGNSYSARLALLSAGGANSNLSFLTSTNNGYKQQEVMRLTYDGNLGIGTTSVDARLKINGENSFDASHIANNQDLILLKSPDPGNGGYFSGITWQIGSRRRASIVATREHDDTDFVGLAFFTQGTDGPGPMYESMRITRSGNLGVGIKNPSEKLHVAGTIRAEEIKVQAQTADFVFEDDYHLKDLSEVEEFINTNKHLPDIPSAKQMEENGVGLAEMNKLLLQKVEELTLYVIELRKENLKNKTEFESKLSEIEKKLTTQN</sequence>
<accession>A0A2V3ZUR5</accession>
<dbReference type="EMBL" id="QFLI01000017">
    <property type="protein sequence ID" value="PXX95167.1"/>
    <property type="molecule type" value="Genomic_DNA"/>
</dbReference>
<feature type="chain" id="PRO_5015854881" description="Peptidase S74 domain-containing protein" evidence="1">
    <location>
        <begin position="20"/>
        <end position="349"/>
    </location>
</feature>
<feature type="signal peptide" evidence="1">
    <location>
        <begin position="1"/>
        <end position="19"/>
    </location>
</feature>